<dbReference type="EMBL" id="JAPZBQ010000006">
    <property type="protein sequence ID" value="KAJ5323064.1"/>
    <property type="molecule type" value="Genomic_DNA"/>
</dbReference>
<name>A0A9W9Q2D3_PENBR</name>
<accession>A0A9W9Q2D3</accession>
<sequence length="75" mass="8225">MSDMWRERVIETNAWNEFEAAMDALDAVLAMRGGGGASSQAVVLASQTRLLPFVMLGCESSRQRALFVAMFKPNS</sequence>
<evidence type="ECO:0000313" key="1">
    <source>
        <dbReference type="EMBL" id="KAJ5323064.1"/>
    </source>
</evidence>
<reference evidence="1" key="1">
    <citation type="submission" date="2022-12" db="EMBL/GenBank/DDBJ databases">
        <authorList>
            <person name="Petersen C."/>
        </authorList>
    </citation>
    <scope>NUCLEOTIDE SEQUENCE</scope>
    <source>
        <strain evidence="1">IBT 35673</strain>
    </source>
</reference>
<dbReference type="AlphaFoldDB" id="A0A9W9Q2D3"/>
<proteinExistence type="predicted"/>
<dbReference type="Proteomes" id="UP001147695">
    <property type="component" value="Unassembled WGS sequence"/>
</dbReference>
<reference evidence="1" key="2">
    <citation type="journal article" date="2023" name="IMA Fungus">
        <title>Comparative genomic study of the Penicillium genus elucidates a diverse pangenome and 15 lateral gene transfer events.</title>
        <authorList>
            <person name="Petersen C."/>
            <person name="Sorensen T."/>
            <person name="Nielsen M.R."/>
            <person name="Sondergaard T.E."/>
            <person name="Sorensen J.L."/>
            <person name="Fitzpatrick D.A."/>
            <person name="Frisvad J.C."/>
            <person name="Nielsen K.L."/>
        </authorList>
    </citation>
    <scope>NUCLEOTIDE SEQUENCE</scope>
    <source>
        <strain evidence="1">IBT 35673</strain>
    </source>
</reference>
<gene>
    <name evidence="1" type="ORF">N7452_011353</name>
</gene>
<evidence type="ECO:0000313" key="2">
    <source>
        <dbReference type="Proteomes" id="UP001147695"/>
    </source>
</evidence>
<organism evidence="1 2">
    <name type="scientific">Penicillium brevicompactum</name>
    <dbReference type="NCBI Taxonomy" id="5074"/>
    <lineage>
        <taxon>Eukaryota</taxon>
        <taxon>Fungi</taxon>
        <taxon>Dikarya</taxon>
        <taxon>Ascomycota</taxon>
        <taxon>Pezizomycotina</taxon>
        <taxon>Eurotiomycetes</taxon>
        <taxon>Eurotiomycetidae</taxon>
        <taxon>Eurotiales</taxon>
        <taxon>Aspergillaceae</taxon>
        <taxon>Penicillium</taxon>
    </lineage>
</organism>
<comment type="caution">
    <text evidence="1">The sequence shown here is derived from an EMBL/GenBank/DDBJ whole genome shotgun (WGS) entry which is preliminary data.</text>
</comment>
<protein>
    <submittedName>
        <fullName evidence="1">Uncharacterized protein</fullName>
    </submittedName>
</protein>